<dbReference type="Proteomes" id="UP000006427">
    <property type="component" value="Unassembled WGS sequence"/>
</dbReference>
<gene>
    <name evidence="1" type="ORF">Dpep_1529</name>
</gene>
<dbReference type="eggNOG" id="ENOG5031GHU">
    <property type="taxonomic scope" value="Bacteria"/>
</dbReference>
<evidence type="ECO:0000313" key="1">
    <source>
        <dbReference type="EMBL" id="EFC91555.1"/>
    </source>
</evidence>
<sequence length="194" mass="22457">MNCAETESLSSVVIPLLKGVVYRDEKPKIWEDLLRLQGFVRDYVKVLGLELNLDESEGYAFLGSVEEEEGADRPRLVARRQLSYPVSLVLALLRKKLAEFDAGGGDVRLILSRDDVVEMVRIFFPEGSDDVRLIDKMDSTLNRIADMGFIRRLKGEEEMIEVRRIIKAFVDAQWLSEFDRRLDEYRQRLVEDDE</sequence>
<organism evidence="1 2">
    <name type="scientific">Dethiosulfovibrio peptidovorans DSM 11002</name>
    <dbReference type="NCBI Taxonomy" id="469381"/>
    <lineage>
        <taxon>Bacteria</taxon>
        <taxon>Thermotogati</taxon>
        <taxon>Synergistota</taxon>
        <taxon>Synergistia</taxon>
        <taxon>Synergistales</taxon>
        <taxon>Dethiosulfovibrionaceae</taxon>
        <taxon>Dethiosulfovibrio</taxon>
    </lineage>
</organism>
<dbReference type="PaxDb" id="469381-Dpep_1529"/>
<comment type="caution">
    <text evidence="1">The sequence shown here is derived from an EMBL/GenBank/DDBJ whole genome shotgun (WGS) entry which is preliminary data.</text>
</comment>
<dbReference type="STRING" id="469381.Dpep_1529"/>
<dbReference type="AlphaFoldDB" id="D2Z7V8"/>
<accession>D2Z7V8</accession>
<protein>
    <recommendedName>
        <fullName evidence="3">DUF4194 domain-containing protein</fullName>
    </recommendedName>
</protein>
<dbReference type="InterPro" id="IPR025449">
    <property type="entry name" value="JetB"/>
</dbReference>
<evidence type="ECO:0008006" key="3">
    <source>
        <dbReference type="Google" id="ProtNLM"/>
    </source>
</evidence>
<reference evidence="1 2" key="1">
    <citation type="journal article" date="2010" name="Stand. Genomic Sci.">
        <title>Permanent draft genome sequence of Dethiosulfovibrio peptidovorans type strain (SEBR 4207).</title>
        <authorList>
            <person name="Labutti K."/>
            <person name="Mayilraj S."/>
            <person name="Clum A."/>
            <person name="Lucas S."/>
            <person name="Glavina Del Rio T."/>
            <person name="Nolan M."/>
            <person name="Tice H."/>
            <person name="Cheng J.F."/>
            <person name="Pitluck S."/>
            <person name="Liolios K."/>
            <person name="Ivanova N."/>
            <person name="Mavromatis K."/>
            <person name="Mikhailova N."/>
            <person name="Pati A."/>
            <person name="Goodwin L."/>
            <person name="Chen A."/>
            <person name="Palaniappan K."/>
            <person name="Land M."/>
            <person name="Hauser L."/>
            <person name="Chang Y.J."/>
            <person name="Jeffries C.D."/>
            <person name="Rohde M."/>
            <person name="Spring S."/>
            <person name="Goker M."/>
            <person name="Woyke T."/>
            <person name="Bristow J."/>
            <person name="Eisen J.A."/>
            <person name="Markowitz V."/>
            <person name="Hugenholtz P."/>
            <person name="Kyrpides N.C."/>
            <person name="Klenk H.P."/>
            <person name="Lapidus A."/>
        </authorList>
    </citation>
    <scope>NUCLEOTIDE SEQUENCE [LARGE SCALE GENOMIC DNA]</scope>
    <source>
        <strain evidence="1 2">DSM 11002</strain>
    </source>
</reference>
<name>D2Z7V8_9BACT</name>
<dbReference type="RefSeq" id="WP_005661026.1">
    <property type="nucleotide sequence ID" value="NZ_ABTR02000001.1"/>
</dbReference>
<proteinExistence type="predicted"/>
<dbReference type="Pfam" id="PF13835">
    <property type="entry name" value="DUF4194"/>
    <property type="match status" value="1"/>
</dbReference>
<keyword evidence="2" id="KW-1185">Reference proteome</keyword>
<dbReference type="EMBL" id="ABTR02000001">
    <property type="protein sequence ID" value="EFC91555.1"/>
    <property type="molecule type" value="Genomic_DNA"/>
</dbReference>
<evidence type="ECO:0000313" key="2">
    <source>
        <dbReference type="Proteomes" id="UP000006427"/>
    </source>
</evidence>